<evidence type="ECO:0000313" key="1">
    <source>
        <dbReference type="EMBL" id="ORY92531.1"/>
    </source>
</evidence>
<dbReference type="InParanoid" id="A0A1Y2G3K6"/>
<comment type="caution">
    <text evidence="1">The sequence shown here is derived from an EMBL/GenBank/DDBJ whole genome shotgun (WGS) entry which is preliminary data.</text>
</comment>
<dbReference type="InterPro" id="IPR032675">
    <property type="entry name" value="LRR_dom_sf"/>
</dbReference>
<name>A0A1Y2G3K6_9BASI</name>
<organism evidence="1 2">
    <name type="scientific">Leucosporidium creatinivorum</name>
    <dbReference type="NCBI Taxonomy" id="106004"/>
    <lineage>
        <taxon>Eukaryota</taxon>
        <taxon>Fungi</taxon>
        <taxon>Dikarya</taxon>
        <taxon>Basidiomycota</taxon>
        <taxon>Pucciniomycotina</taxon>
        <taxon>Microbotryomycetes</taxon>
        <taxon>Leucosporidiales</taxon>
        <taxon>Leucosporidium</taxon>
    </lineage>
</organism>
<dbReference type="Proteomes" id="UP000193467">
    <property type="component" value="Unassembled WGS sequence"/>
</dbReference>
<evidence type="ECO:0000313" key="2">
    <source>
        <dbReference type="Proteomes" id="UP000193467"/>
    </source>
</evidence>
<dbReference type="AlphaFoldDB" id="A0A1Y2G3K6"/>
<keyword evidence="2" id="KW-1185">Reference proteome</keyword>
<protein>
    <recommendedName>
        <fullName evidence="3">F-box domain-containing protein</fullName>
    </recommendedName>
</protein>
<proteinExistence type="predicted"/>
<reference evidence="1 2" key="1">
    <citation type="submission" date="2016-07" db="EMBL/GenBank/DDBJ databases">
        <title>Pervasive Adenine N6-methylation of Active Genes in Fungi.</title>
        <authorList>
            <consortium name="DOE Joint Genome Institute"/>
            <person name="Mondo S.J."/>
            <person name="Dannebaum R.O."/>
            <person name="Kuo R.C."/>
            <person name="Labutti K."/>
            <person name="Haridas S."/>
            <person name="Kuo A."/>
            <person name="Salamov A."/>
            <person name="Ahrendt S.R."/>
            <person name="Lipzen A."/>
            <person name="Sullivan W."/>
            <person name="Andreopoulos W.B."/>
            <person name="Clum A."/>
            <person name="Lindquist E."/>
            <person name="Daum C."/>
            <person name="Ramamoorthy G.K."/>
            <person name="Gryganskyi A."/>
            <person name="Culley D."/>
            <person name="Magnuson J.K."/>
            <person name="James T.Y."/>
            <person name="O'Malley M.A."/>
            <person name="Stajich J.E."/>
            <person name="Spatafora J.W."/>
            <person name="Visel A."/>
            <person name="Grigoriev I.V."/>
        </authorList>
    </citation>
    <scope>NUCLEOTIDE SEQUENCE [LARGE SCALE GENOMIC DNA]</scope>
    <source>
        <strain evidence="1 2">62-1032</strain>
    </source>
</reference>
<sequence length="381" mass="42903">MEQIDPPSLAQLQLDSAVVPSVPTLPVELVRSIIQLSLPLVTFSTFRQRYDDLLRFSLVSSVWRALAEEELLKHVGLTKEETSDALLHTLSTLQRRRSLTKTLWLDEDPNAPGAIAWSATGVSLLMSKLGGVHTLRLFSSRSWVELNSLAKAGPNLEELVLGDLRVAHWRNNGELPRFRQVQRLALASPDPHVIYKLLRHASYPALRSLSIMLHSPLERAPFESGVRHLAPRLTSFALTKTDSIGGGVLSDSTWGCFTQLEHLTLIYDLDFERILSAIPSSLKQLRVTPPFAERFLFYTLQRVLKAFLLNPPSINKLEKLILPALEPCPWTQFEAIIMGERGAAQDQLADLCKARGIKVVERVWFPQDNRWAYLNDLLDPV</sequence>
<dbReference type="EMBL" id="MCGR01000001">
    <property type="protein sequence ID" value="ORY92531.1"/>
    <property type="molecule type" value="Genomic_DNA"/>
</dbReference>
<accession>A0A1Y2G3K6</accession>
<dbReference type="Gene3D" id="3.80.10.10">
    <property type="entry name" value="Ribonuclease Inhibitor"/>
    <property type="match status" value="1"/>
</dbReference>
<evidence type="ECO:0008006" key="3">
    <source>
        <dbReference type="Google" id="ProtNLM"/>
    </source>
</evidence>
<gene>
    <name evidence="1" type="ORF">BCR35DRAFT_327657</name>
</gene>
<dbReference type="OrthoDB" id="2519410at2759"/>